<dbReference type="RefSeq" id="WP_092552441.1">
    <property type="nucleotide sequence ID" value="NZ_FNPZ01000002.1"/>
</dbReference>
<dbReference type="Proteomes" id="UP000198891">
    <property type="component" value="Unassembled WGS sequence"/>
</dbReference>
<accession>A0A1H3PJ04</accession>
<reference evidence="2 3" key="1">
    <citation type="submission" date="2016-10" db="EMBL/GenBank/DDBJ databases">
        <authorList>
            <person name="de Groot N.N."/>
        </authorList>
    </citation>
    <scope>NUCLEOTIDE SEQUENCE [LARGE SCALE GENOMIC DNA]</scope>
    <source>
        <strain evidence="2 3">CGMCC 4.3491</strain>
    </source>
</reference>
<dbReference type="STRING" id="381665.SAMN05216554_1920"/>
<keyword evidence="1" id="KW-0812">Transmembrane</keyword>
<dbReference type="OrthoDB" id="4981041at2"/>
<dbReference type="EMBL" id="FNPZ01000002">
    <property type="protein sequence ID" value="SDZ01106.1"/>
    <property type="molecule type" value="Genomic_DNA"/>
</dbReference>
<organism evidence="2 3">
    <name type="scientific">Herbiconiux ginsengi</name>
    <dbReference type="NCBI Taxonomy" id="381665"/>
    <lineage>
        <taxon>Bacteria</taxon>
        <taxon>Bacillati</taxon>
        <taxon>Actinomycetota</taxon>
        <taxon>Actinomycetes</taxon>
        <taxon>Micrococcales</taxon>
        <taxon>Microbacteriaceae</taxon>
        <taxon>Herbiconiux</taxon>
    </lineage>
</organism>
<keyword evidence="1" id="KW-0472">Membrane</keyword>
<feature type="transmembrane region" description="Helical" evidence="1">
    <location>
        <begin position="43"/>
        <end position="63"/>
    </location>
</feature>
<proteinExistence type="predicted"/>
<evidence type="ECO:0000313" key="2">
    <source>
        <dbReference type="EMBL" id="SDZ01106.1"/>
    </source>
</evidence>
<gene>
    <name evidence="2" type="ORF">SAMN05216554_1920</name>
</gene>
<evidence type="ECO:0000313" key="3">
    <source>
        <dbReference type="Proteomes" id="UP000198891"/>
    </source>
</evidence>
<protein>
    <submittedName>
        <fullName evidence="2">Uncharacterized protein</fullName>
    </submittedName>
</protein>
<sequence>MNLTRRWKPFWRWEAFLFAMVLVLAIAASFVTRADWPVVGPILGIVLLVLAVVIAVLLLLPLFHRNGRDSENTRKSLEGVELLEVEPEKTLRVVESDRRQNAIDAARAKTTGPLSAVLTPDASRWLGRELRVAVDLIAGDGQIYRAGFVPREVDIELGTELRALAARRAAIVVPVTITGSGRPFTVDFGLGPIPA</sequence>
<evidence type="ECO:0000256" key="1">
    <source>
        <dbReference type="SAM" id="Phobius"/>
    </source>
</evidence>
<dbReference type="AlphaFoldDB" id="A0A1H3PJ04"/>
<keyword evidence="1" id="KW-1133">Transmembrane helix</keyword>
<keyword evidence="3" id="KW-1185">Reference proteome</keyword>
<name>A0A1H3PJ04_9MICO</name>